<evidence type="ECO:0000256" key="3">
    <source>
        <dbReference type="ARBA" id="ARBA00004651"/>
    </source>
</evidence>
<proteinExistence type="predicted"/>
<comment type="caution">
    <text evidence="12">The sequence shown here is derived from an EMBL/GenBank/DDBJ whole genome shotgun (WGS) entry which is preliminary data.</text>
</comment>
<dbReference type="SMART" id="SM00267">
    <property type="entry name" value="GGDEF"/>
    <property type="match status" value="1"/>
</dbReference>
<dbReference type="CDD" id="cd12915">
    <property type="entry name" value="PDC2_DGC_like"/>
    <property type="match status" value="1"/>
</dbReference>
<keyword evidence="5" id="KW-1003">Cell membrane</keyword>
<reference evidence="13 15" key="2">
    <citation type="submission" date="2016-10" db="EMBL/GenBank/DDBJ databases">
        <authorList>
            <person name="Varghese N."/>
            <person name="Submissions S."/>
        </authorList>
    </citation>
    <scope>NUCLEOTIDE SEQUENCE [LARGE SCALE GENOMIC DNA]</scope>
    <source>
        <strain evidence="13 15">BS3652</strain>
    </source>
</reference>
<dbReference type="InterPro" id="IPR043128">
    <property type="entry name" value="Rev_trsase/Diguanyl_cyclase"/>
</dbReference>
<dbReference type="Gene3D" id="3.30.450.20">
    <property type="entry name" value="PAS domain"/>
    <property type="match status" value="2"/>
</dbReference>
<dbReference type="SUPFAM" id="SSF55073">
    <property type="entry name" value="Nucleotide cyclase"/>
    <property type="match status" value="1"/>
</dbReference>
<dbReference type="Pfam" id="PF02743">
    <property type="entry name" value="dCache_1"/>
    <property type="match status" value="1"/>
</dbReference>
<dbReference type="Proteomes" id="UP000036395">
    <property type="component" value="Unassembled WGS sequence"/>
</dbReference>
<keyword evidence="6 10" id="KW-0812">Transmembrane</keyword>
<dbReference type="Pfam" id="PF00990">
    <property type="entry name" value="GGDEF"/>
    <property type="match status" value="1"/>
</dbReference>
<evidence type="ECO:0000313" key="13">
    <source>
        <dbReference type="EMBL" id="SEB68385.1"/>
    </source>
</evidence>
<dbReference type="EC" id="2.7.7.65" evidence="4"/>
<dbReference type="Proteomes" id="UP000183155">
    <property type="component" value="Unassembled WGS sequence"/>
</dbReference>
<evidence type="ECO:0000313" key="14">
    <source>
        <dbReference type="Proteomes" id="UP000036395"/>
    </source>
</evidence>
<dbReference type="PANTHER" id="PTHR45138">
    <property type="entry name" value="REGULATORY COMPONENTS OF SENSORY TRANSDUCTION SYSTEM"/>
    <property type="match status" value="1"/>
</dbReference>
<organism evidence="12 14">
    <name type="scientific">Pseudomonas taetrolens</name>
    <dbReference type="NCBI Taxonomy" id="47884"/>
    <lineage>
        <taxon>Bacteria</taxon>
        <taxon>Pseudomonadati</taxon>
        <taxon>Pseudomonadota</taxon>
        <taxon>Gammaproteobacteria</taxon>
        <taxon>Pseudomonadales</taxon>
        <taxon>Pseudomonadaceae</taxon>
        <taxon>Pseudomonas</taxon>
    </lineage>
</organism>
<reference evidence="12 14" key="1">
    <citation type="submission" date="2015-02" db="EMBL/GenBank/DDBJ databases">
        <title>Pseudomonas helleri sp. nov. and Pseudomonas weihenstephanensis sp. nov., isolated from raw cows milk.</title>
        <authorList>
            <person name="von Neubeck M."/>
            <person name="Huptas C."/>
            <person name="Wenning M."/>
            <person name="Scherer S."/>
        </authorList>
    </citation>
    <scope>NUCLEOTIDE SEQUENCE [LARGE SCALE GENOMIC DNA]</scope>
    <source>
        <strain evidence="12 14">DSM 21104</strain>
    </source>
</reference>
<evidence type="ECO:0000256" key="7">
    <source>
        <dbReference type="ARBA" id="ARBA00022989"/>
    </source>
</evidence>
<comment type="catalytic activity">
    <reaction evidence="9">
        <text>2 GTP = 3',3'-c-di-GMP + 2 diphosphate</text>
        <dbReference type="Rhea" id="RHEA:24898"/>
        <dbReference type="ChEBI" id="CHEBI:33019"/>
        <dbReference type="ChEBI" id="CHEBI:37565"/>
        <dbReference type="ChEBI" id="CHEBI:58805"/>
        <dbReference type="EC" id="2.7.7.65"/>
    </reaction>
</comment>
<evidence type="ECO:0000313" key="12">
    <source>
        <dbReference type="EMBL" id="KMM86763.1"/>
    </source>
</evidence>
<evidence type="ECO:0000256" key="5">
    <source>
        <dbReference type="ARBA" id="ARBA00022475"/>
    </source>
</evidence>
<keyword evidence="15" id="KW-1185">Reference proteome</keyword>
<dbReference type="CDD" id="cd01949">
    <property type="entry name" value="GGDEF"/>
    <property type="match status" value="1"/>
</dbReference>
<sequence length="492" mass="54758">MLVGATALSVLTILSIVSYLLVREYRNTAQEATRATMNIVQLIDRDVRNTVTLYDSALVRVTNLLQSGVLTPLSSPTRQLLLFDRTSELPSCDGFFVVDASGKLISSSRPDQPADLNLTEQPWFKVHQAMANEEVFISNPFQASRTPNDWSIRFSRRMSGPDGEFRGVAVAQMKLSYFTSLLRGLDVGIHGNISLVSTDGTLLMQYPQTEAIRIGQNVSQAPNFIRFLNERYGSFIAMSGLYHVERLYNFSQVRDLPMIVVVALSTRTIFSNWQHTALLIGATTLLLCLGMIWLTWLLLRELRLRQHAERNLAGLASTDPLSGLANRRTLDDKLDHEWRRAQRAGNPISLIMIDVDHFKAFNDTFGHQAGDEALRRVAQVIKAHLRRPADLAARYGGEEFAVVLSDTDATGTRTLAEKIRIAVEHMEPVVPSERTLTISLGACTRYAKPGDELRALVSTADKALYQAKKGGRNRVVDINETGLNALKPIVVP</sequence>
<evidence type="ECO:0000256" key="8">
    <source>
        <dbReference type="ARBA" id="ARBA00023136"/>
    </source>
</evidence>
<dbReference type="CDD" id="cd12914">
    <property type="entry name" value="PDC1_DGC_like"/>
    <property type="match status" value="1"/>
</dbReference>
<dbReference type="GO" id="GO:0043709">
    <property type="term" value="P:cell adhesion involved in single-species biofilm formation"/>
    <property type="evidence" value="ECO:0007669"/>
    <property type="project" value="TreeGrafter"/>
</dbReference>
<dbReference type="NCBIfam" id="TIGR00254">
    <property type="entry name" value="GGDEF"/>
    <property type="match status" value="1"/>
</dbReference>
<keyword evidence="7 10" id="KW-1133">Transmembrane helix</keyword>
<evidence type="ECO:0000256" key="9">
    <source>
        <dbReference type="ARBA" id="ARBA00034247"/>
    </source>
</evidence>
<dbReference type="InterPro" id="IPR033479">
    <property type="entry name" value="dCache_1"/>
</dbReference>
<accession>A0A0J6GWU5</accession>
<evidence type="ECO:0000313" key="15">
    <source>
        <dbReference type="Proteomes" id="UP000183155"/>
    </source>
</evidence>
<evidence type="ECO:0000259" key="11">
    <source>
        <dbReference type="PROSITE" id="PS50887"/>
    </source>
</evidence>
<evidence type="ECO:0000256" key="1">
    <source>
        <dbReference type="ARBA" id="ARBA00001946"/>
    </source>
</evidence>
<dbReference type="Gene3D" id="3.30.70.270">
    <property type="match status" value="1"/>
</dbReference>
<feature type="transmembrane region" description="Helical" evidence="10">
    <location>
        <begin position="6"/>
        <end position="22"/>
    </location>
</feature>
<evidence type="ECO:0000256" key="6">
    <source>
        <dbReference type="ARBA" id="ARBA00022692"/>
    </source>
</evidence>
<keyword evidence="8 10" id="KW-0472">Membrane</keyword>
<dbReference type="InterPro" id="IPR050469">
    <property type="entry name" value="Diguanylate_Cyclase"/>
</dbReference>
<dbReference type="GO" id="GO:1902201">
    <property type="term" value="P:negative regulation of bacterial-type flagellum-dependent cell motility"/>
    <property type="evidence" value="ECO:0007669"/>
    <property type="project" value="TreeGrafter"/>
</dbReference>
<protein>
    <recommendedName>
        <fullName evidence="4">diguanylate cyclase</fullName>
        <ecNumber evidence="4">2.7.7.65</ecNumber>
    </recommendedName>
</protein>
<dbReference type="GO" id="GO:0052621">
    <property type="term" value="F:diguanylate cyclase activity"/>
    <property type="evidence" value="ECO:0007669"/>
    <property type="project" value="UniProtKB-EC"/>
</dbReference>
<dbReference type="PROSITE" id="PS50887">
    <property type="entry name" value="GGDEF"/>
    <property type="match status" value="1"/>
</dbReference>
<feature type="domain" description="GGDEF" evidence="11">
    <location>
        <begin position="346"/>
        <end position="480"/>
    </location>
</feature>
<dbReference type="PATRIC" id="fig|47884.3.peg.773"/>
<dbReference type="PANTHER" id="PTHR45138:SF9">
    <property type="entry name" value="DIGUANYLATE CYCLASE DGCM-RELATED"/>
    <property type="match status" value="1"/>
</dbReference>
<dbReference type="AlphaFoldDB" id="A0A0J6GWU5"/>
<dbReference type="GO" id="GO:0005886">
    <property type="term" value="C:plasma membrane"/>
    <property type="evidence" value="ECO:0007669"/>
    <property type="project" value="UniProtKB-SubCell"/>
</dbReference>
<evidence type="ECO:0000256" key="10">
    <source>
        <dbReference type="SAM" id="Phobius"/>
    </source>
</evidence>
<dbReference type="FunFam" id="3.30.70.270:FF:000001">
    <property type="entry name" value="Diguanylate cyclase domain protein"/>
    <property type="match status" value="1"/>
</dbReference>
<feature type="transmembrane region" description="Helical" evidence="10">
    <location>
        <begin position="279"/>
        <end position="299"/>
    </location>
</feature>
<evidence type="ECO:0000256" key="2">
    <source>
        <dbReference type="ARBA" id="ARBA00004533"/>
    </source>
</evidence>
<evidence type="ECO:0000256" key="4">
    <source>
        <dbReference type="ARBA" id="ARBA00012528"/>
    </source>
</evidence>
<name>A0A0J6GWU5_PSETA</name>
<dbReference type="EMBL" id="FNRS01000001">
    <property type="protein sequence ID" value="SEB68385.1"/>
    <property type="molecule type" value="Genomic_DNA"/>
</dbReference>
<dbReference type="InterPro" id="IPR029787">
    <property type="entry name" value="Nucleotide_cyclase"/>
</dbReference>
<dbReference type="InterPro" id="IPR000160">
    <property type="entry name" value="GGDEF_dom"/>
</dbReference>
<dbReference type="STRING" id="47884.SAMN04490203_0950"/>
<dbReference type="EMBL" id="JYLA01000001">
    <property type="protein sequence ID" value="KMM86763.1"/>
    <property type="molecule type" value="Genomic_DNA"/>
</dbReference>
<comment type="cofactor">
    <cofactor evidence="1">
        <name>Mg(2+)</name>
        <dbReference type="ChEBI" id="CHEBI:18420"/>
    </cofactor>
</comment>
<comment type="subcellular location">
    <subcellularLocation>
        <location evidence="2">Cell inner membrane</location>
    </subcellularLocation>
    <subcellularLocation>
        <location evidence="3">Cell membrane</location>
        <topology evidence="3">Multi-pass membrane protein</topology>
    </subcellularLocation>
</comment>
<gene>
    <name evidence="13" type="ORF">SAMN04490203_0950</name>
    <name evidence="12" type="ORF">TU78_01880</name>
</gene>